<feature type="compositionally biased region" description="Basic and acidic residues" evidence="2">
    <location>
        <begin position="34"/>
        <end position="44"/>
    </location>
</feature>
<dbReference type="EMBL" id="JAUHHV010000006">
    <property type="protein sequence ID" value="KAK1420198.1"/>
    <property type="molecule type" value="Genomic_DNA"/>
</dbReference>
<name>A0AAD8NT77_TARER</name>
<feature type="compositionally biased region" description="Acidic residues" evidence="2">
    <location>
        <begin position="221"/>
        <end position="235"/>
    </location>
</feature>
<evidence type="ECO:0000256" key="2">
    <source>
        <dbReference type="SAM" id="MobiDB-lite"/>
    </source>
</evidence>
<dbReference type="Proteomes" id="UP001229421">
    <property type="component" value="Unassembled WGS sequence"/>
</dbReference>
<feature type="region of interest" description="Disordered" evidence="2">
    <location>
        <begin position="1"/>
        <end position="44"/>
    </location>
</feature>
<sequence>MDTPKSPSSSYPDIPLLPPRKRHSRSFNLQEADDTNKTAEPTPRKLEQFSASYPDITLLPPRKQYSRSFTFLQEDINTDDIVTDKSIAEPITPTKLEQFAVPKEVKDGSASRTIIAWKKLHEINLLKSIIEYHNQNRVYPFDDLTHMQKFYKSWIETNGVYIDEEVFSNKMVDLPERFYKNQVKLGTFGANLKAWMPPVEVAIYELSDMIWGNKDDDFEDDFDDVDLVGEDDDEGGTCIDPKNDDDDQD</sequence>
<evidence type="ECO:0000313" key="5">
    <source>
        <dbReference type="Proteomes" id="UP001229421"/>
    </source>
</evidence>
<feature type="region of interest" description="Disordered" evidence="2">
    <location>
        <begin position="221"/>
        <end position="249"/>
    </location>
</feature>
<reference evidence="4" key="1">
    <citation type="journal article" date="2023" name="bioRxiv">
        <title>Improved chromosome-level genome assembly for marigold (Tagetes erecta).</title>
        <authorList>
            <person name="Jiang F."/>
            <person name="Yuan L."/>
            <person name="Wang S."/>
            <person name="Wang H."/>
            <person name="Xu D."/>
            <person name="Wang A."/>
            <person name="Fan W."/>
        </authorList>
    </citation>
    <scope>NUCLEOTIDE SEQUENCE</scope>
    <source>
        <strain evidence="4">WSJ</strain>
        <tissue evidence="4">Leaf</tissue>
    </source>
</reference>
<proteinExistence type="inferred from homology"/>
<keyword evidence="5" id="KW-1185">Reference proteome</keyword>
<dbReference type="AlphaFoldDB" id="A0AAD8NT77"/>
<dbReference type="InterPro" id="IPR053932">
    <property type="entry name" value="GeBP-like_DBD"/>
</dbReference>
<dbReference type="Pfam" id="PF04504">
    <property type="entry name" value="GeBP-like_DBD"/>
    <property type="match status" value="1"/>
</dbReference>
<protein>
    <recommendedName>
        <fullName evidence="3">Glabrous enhancer-binding protein-like DBD domain-containing protein</fullName>
    </recommendedName>
</protein>
<accession>A0AAD8NT77</accession>
<organism evidence="4 5">
    <name type="scientific">Tagetes erecta</name>
    <name type="common">African marigold</name>
    <dbReference type="NCBI Taxonomy" id="13708"/>
    <lineage>
        <taxon>Eukaryota</taxon>
        <taxon>Viridiplantae</taxon>
        <taxon>Streptophyta</taxon>
        <taxon>Embryophyta</taxon>
        <taxon>Tracheophyta</taxon>
        <taxon>Spermatophyta</taxon>
        <taxon>Magnoliopsida</taxon>
        <taxon>eudicotyledons</taxon>
        <taxon>Gunneridae</taxon>
        <taxon>Pentapetalae</taxon>
        <taxon>asterids</taxon>
        <taxon>campanulids</taxon>
        <taxon>Asterales</taxon>
        <taxon>Asteraceae</taxon>
        <taxon>Asteroideae</taxon>
        <taxon>Heliantheae alliance</taxon>
        <taxon>Tageteae</taxon>
        <taxon>Tagetes</taxon>
    </lineage>
</organism>
<evidence type="ECO:0000259" key="3">
    <source>
        <dbReference type="Pfam" id="PF04504"/>
    </source>
</evidence>
<feature type="domain" description="Glabrous enhancer-binding protein-like DBD" evidence="3">
    <location>
        <begin position="117"/>
        <end position="212"/>
    </location>
</feature>
<comment type="caution">
    <text evidence="4">The sequence shown here is derived from an EMBL/GenBank/DDBJ whole genome shotgun (WGS) entry which is preliminary data.</text>
</comment>
<evidence type="ECO:0000313" key="4">
    <source>
        <dbReference type="EMBL" id="KAK1420198.1"/>
    </source>
</evidence>
<evidence type="ECO:0000256" key="1">
    <source>
        <dbReference type="ARBA" id="ARBA00010820"/>
    </source>
</evidence>
<feature type="compositionally biased region" description="Polar residues" evidence="2">
    <location>
        <begin position="1"/>
        <end position="11"/>
    </location>
</feature>
<comment type="similarity">
    <text evidence="1">Belongs to the GeBP family.</text>
</comment>
<gene>
    <name evidence="4" type="ORF">QVD17_21597</name>
</gene>